<evidence type="ECO:0000313" key="3">
    <source>
        <dbReference type="Proteomes" id="UP000308768"/>
    </source>
</evidence>
<feature type="compositionally biased region" description="Basic residues" evidence="1">
    <location>
        <begin position="52"/>
        <end position="61"/>
    </location>
</feature>
<evidence type="ECO:0000313" key="2">
    <source>
        <dbReference type="EMBL" id="TKA81304.1"/>
    </source>
</evidence>
<comment type="caution">
    <text evidence="2">The sequence shown here is derived from an EMBL/GenBank/DDBJ whole genome shotgun (WGS) entry which is preliminary data.</text>
</comment>
<protein>
    <submittedName>
        <fullName evidence="2">Uncharacterized protein</fullName>
    </submittedName>
</protein>
<sequence length="121" mass="13044">MGPPRFTSLAASDDNDEAAEITSYVSAYLASHLPSVHHHDNSNDSDNDNANRARHRSHRRAAAPAFPAKVRAFVAGWTSEHAGVAAGAREGERLLARAVVREGEEAALSVLRPRGARHWTA</sequence>
<dbReference type="Proteomes" id="UP000308768">
    <property type="component" value="Unassembled WGS sequence"/>
</dbReference>
<keyword evidence="3" id="KW-1185">Reference proteome</keyword>
<feature type="region of interest" description="Disordered" evidence="1">
    <location>
        <begin position="35"/>
        <end position="62"/>
    </location>
</feature>
<accession>A0A4U0XUB0</accession>
<evidence type="ECO:0000256" key="1">
    <source>
        <dbReference type="SAM" id="MobiDB-lite"/>
    </source>
</evidence>
<name>A0A4U0XUB0_9PEZI</name>
<dbReference type="EMBL" id="NAJN01000028">
    <property type="protein sequence ID" value="TKA81304.1"/>
    <property type="molecule type" value="Genomic_DNA"/>
</dbReference>
<gene>
    <name evidence="2" type="ORF">B0A49_00303</name>
</gene>
<dbReference type="AlphaFoldDB" id="A0A4U0XUB0"/>
<proteinExistence type="predicted"/>
<reference evidence="2 3" key="1">
    <citation type="submission" date="2017-03" db="EMBL/GenBank/DDBJ databases">
        <title>Genomes of endolithic fungi from Antarctica.</title>
        <authorList>
            <person name="Coleine C."/>
            <person name="Masonjones S."/>
            <person name="Stajich J.E."/>
        </authorList>
    </citation>
    <scope>NUCLEOTIDE SEQUENCE [LARGE SCALE GENOMIC DNA]</scope>
    <source>
        <strain evidence="2 3">CCFEE 5187</strain>
    </source>
</reference>
<organism evidence="2 3">
    <name type="scientific">Cryomyces minteri</name>
    <dbReference type="NCBI Taxonomy" id="331657"/>
    <lineage>
        <taxon>Eukaryota</taxon>
        <taxon>Fungi</taxon>
        <taxon>Dikarya</taxon>
        <taxon>Ascomycota</taxon>
        <taxon>Pezizomycotina</taxon>
        <taxon>Dothideomycetes</taxon>
        <taxon>Dothideomycetes incertae sedis</taxon>
        <taxon>Cryomyces</taxon>
    </lineage>
</organism>